<dbReference type="Proteomes" id="UP000011087">
    <property type="component" value="Unassembled WGS sequence"/>
</dbReference>
<name>L1I6V9_GUITC</name>
<evidence type="ECO:0000313" key="4">
    <source>
        <dbReference type="Proteomes" id="UP000011087"/>
    </source>
</evidence>
<gene>
    <name evidence="2" type="ORF">GUITHDRAFT_122031</name>
</gene>
<reference evidence="4" key="2">
    <citation type="submission" date="2012-11" db="EMBL/GenBank/DDBJ databases">
        <authorList>
            <person name="Kuo A."/>
            <person name="Curtis B.A."/>
            <person name="Tanifuji G."/>
            <person name="Burki F."/>
            <person name="Gruber A."/>
            <person name="Irimia M."/>
            <person name="Maruyama S."/>
            <person name="Arias M.C."/>
            <person name="Ball S.G."/>
            <person name="Gile G.H."/>
            <person name="Hirakawa Y."/>
            <person name="Hopkins J.F."/>
            <person name="Rensing S.A."/>
            <person name="Schmutz J."/>
            <person name="Symeonidi A."/>
            <person name="Elias M."/>
            <person name="Eveleigh R.J."/>
            <person name="Herman E.K."/>
            <person name="Klute M.J."/>
            <person name="Nakayama T."/>
            <person name="Obornik M."/>
            <person name="Reyes-Prieto A."/>
            <person name="Armbrust E.V."/>
            <person name="Aves S.J."/>
            <person name="Beiko R.G."/>
            <person name="Coutinho P."/>
            <person name="Dacks J.B."/>
            <person name="Durnford D.G."/>
            <person name="Fast N.M."/>
            <person name="Green B.R."/>
            <person name="Grisdale C."/>
            <person name="Hempe F."/>
            <person name="Henrissat B."/>
            <person name="Hoppner M.P."/>
            <person name="Ishida K.-I."/>
            <person name="Kim E."/>
            <person name="Koreny L."/>
            <person name="Kroth P.G."/>
            <person name="Liu Y."/>
            <person name="Malik S.-B."/>
            <person name="Maier U.G."/>
            <person name="McRose D."/>
            <person name="Mock T."/>
            <person name="Neilson J.A."/>
            <person name="Onodera N.T."/>
            <person name="Poole A.M."/>
            <person name="Pritham E.J."/>
            <person name="Richards T.A."/>
            <person name="Rocap G."/>
            <person name="Roy S.W."/>
            <person name="Sarai C."/>
            <person name="Schaack S."/>
            <person name="Shirato S."/>
            <person name="Slamovits C.H."/>
            <person name="Spencer D.F."/>
            <person name="Suzuki S."/>
            <person name="Worden A.Z."/>
            <person name="Zauner S."/>
            <person name="Barry K."/>
            <person name="Bell C."/>
            <person name="Bharti A.K."/>
            <person name="Crow J.A."/>
            <person name="Grimwood J."/>
            <person name="Kramer R."/>
            <person name="Lindquist E."/>
            <person name="Lucas S."/>
            <person name="Salamov A."/>
            <person name="McFadden G.I."/>
            <person name="Lane C.E."/>
            <person name="Keeling P.J."/>
            <person name="Gray M.W."/>
            <person name="Grigoriev I.V."/>
            <person name="Archibald J.M."/>
        </authorList>
    </citation>
    <scope>NUCLEOTIDE SEQUENCE</scope>
    <source>
        <strain evidence="4">CCMP2712</strain>
    </source>
</reference>
<keyword evidence="4" id="KW-1185">Reference proteome</keyword>
<reference evidence="3" key="3">
    <citation type="submission" date="2015-06" db="UniProtKB">
        <authorList>
            <consortium name="EnsemblProtists"/>
        </authorList>
    </citation>
    <scope>IDENTIFICATION</scope>
</reference>
<evidence type="ECO:0000256" key="1">
    <source>
        <dbReference type="SAM" id="MobiDB-lite"/>
    </source>
</evidence>
<reference evidence="2 4" key="1">
    <citation type="journal article" date="2012" name="Nature">
        <title>Algal genomes reveal evolutionary mosaicism and the fate of nucleomorphs.</title>
        <authorList>
            <consortium name="DOE Joint Genome Institute"/>
            <person name="Curtis B.A."/>
            <person name="Tanifuji G."/>
            <person name="Burki F."/>
            <person name="Gruber A."/>
            <person name="Irimia M."/>
            <person name="Maruyama S."/>
            <person name="Arias M.C."/>
            <person name="Ball S.G."/>
            <person name="Gile G.H."/>
            <person name="Hirakawa Y."/>
            <person name="Hopkins J.F."/>
            <person name="Kuo A."/>
            <person name="Rensing S.A."/>
            <person name="Schmutz J."/>
            <person name="Symeonidi A."/>
            <person name="Elias M."/>
            <person name="Eveleigh R.J."/>
            <person name="Herman E.K."/>
            <person name="Klute M.J."/>
            <person name="Nakayama T."/>
            <person name="Obornik M."/>
            <person name="Reyes-Prieto A."/>
            <person name="Armbrust E.V."/>
            <person name="Aves S.J."/>
            <person name="Beiko R.G."/>
            <person name="Coutinho P."/>
            <person name="Dacks J.B."/>
            <person name="Durnford D.G."/>
            <person name="Fast N.M."/>
            <person name="Green B.R."/>
            <person name="Grisdale C.J."/>
            <person name="Hempel F."/>
            <person name="Henrissat B."/>
            <person name="Hoppner M.P."/>
            <person name="Ishida K."/>
            <person name="Kim E."/>
            <person name="Koreny L."/>
            <person name="Kroth P.G."/>
            <person name="Liu Y."/>
            <person name="Malik S.B."/>
            <person name="Maier U.G."/>
            <person name="McRose D."/>
            <person name="Mock T."/>
            <person name="Neilson J.A."/>
            <person name="Onodera N.T."/>
            <person name="Poole A.M."/>
            <person name="Pritham E.J."/>
            <person name="Richards T.A."/>
            <person name="Rocap G."/>
            <person name="Roy S.W."/>
            <person name="Sarai C."/>
            <person name="Schaack S."/>
            <person name="Shirato S."/>
            <person name="Slamovits C.H."/>
            <person name="Spencer D.F."/>
            <person name="Suzuki S."/>
            <person name="Worden A.Z."/>
            <person name="Zauner S."/>
            <person name="Barry K."/>
            <person name="Bell C."/>
            <person name="Bharti A.K."/>
            <person name="Crow J.A."/>
            <person name="Grimwood J."/>
            <person name="Kramer R."/>
            <person name="Lindquist E."/>
            <person name="Lucas S."/>
            <person name="Salamov A."/>
            <person name="McFadden G.I."/>
            <person name="Lane C.E."/>
            <person name="Keeling P.J."/>
            <person name="Gray M.W."/>
            <person name="Grigoriev I.V."/>
            <person name="Archibald J.M."/>
        </authorList>
    </citation>
    <scope>NUCLEOTIDE SEQUENCE</scope>
    <source>
        <strain evidence="2 4">CCMP2712</strain>
    </source>
</reference>
<dbReference type="EnsemblProtists" id="EKX31787">
    <property type="protein sequence ID" value="EKX31787"/>
    <property type="gene ID" value="GUITHDRAFT_122031"/>
</dbReference>
<sequence length="140" mass="15986">MPTQHYPVPKFYASGTGRDLYLDPRNGQGSQDDGALKRAHRRTIRFRDFDSDAEVSLRWWSHLPAGGEFKSRIQRERAMASRLSSIHPGSKSKSRTRLTSSLNLTMEERLALEKFNPFSPHQRTIRDFSVLAASLVTRPS</sequence>
<feature type="region of interest" description="Disordered" evidence="1">
    <location>
        <begin position="17"/>
        <end position="36"/>
    </location>
</feature>
<dbReference type="KEGG" id="gtt:GUITHDRAFT_122031"/>
<dbReference type="RefSeq" id="XP_005818767.1">
    <property type="nucleotide sequence ID" value="XM_005818710.1"/>
</dbReference>
<protein>
    <submittedName>
        <fullName evidence="2 3">Uncharacterized protein</fullName>
    </submittedName>
</protein>
<accession>L1I6V9</accession>
<feature type="region of interest" description="Disordered" evidence="1">
    <location>
        <begin position="81"/>
        <end position="100"/>
    </location>
</feature>
<evidence type="ECO:0000313" key="2">
    <source>
        <dbReference type="EMBL" id="EKX31787.1"/>
    </source>
</evidence>
<dbReference type="GeneID" id="17288512"/>
<dbReference type="HOGENOM" id="CLU_1838979_0_0_1"/>
<dbReference type="AlphaFoldDB" id="L1I6V9"/>
<organism evidence="2">
    <name type="scientific">Guillardia theta (strain CCMP2712)</name>
    <name type="common">Cryptophyte</name>
    <dbReference type="NCBI Taxonomy" id="905079"/>
    <lineage>
        <taxon>Eukaryota</taxon>
        <taxon>Cryptophyceae</taxon>
        <taxon>Pyrenomonadales</taxon>
        <taxon>Geminigeraceae</taxon>
        <taxon>Guillardia</taxon>
    </lineage>
</organism>
<dbReference type="PaxDb" id="55529-EKX31787"/>
<dbReference type="EMBL" id="JH993237">
    <property type="protein sequence ID" value="EKX31787.1"/>
    <property type="molecule type" value="Genomic_DNA"/>
</dbReference>
<proteinExistence type="predicted"/>
<evidence type="ECO:0000313" key="3">
    <source>
        <dbReference type="EnsemblProtists" id="EKX31787"/>
    </source>
</evidence>